<evidence type="ECO:0000313" key="2">
    <source>
        <dbReference type="EMBL" id="EMR13748.1"/>
    </source>
</evidence>
<dbReference type="PIRSF" id="PIRSF037004">
    <property type="entry name" value="UCP037004"/>
    <property type="match status" value="1"/>
</dbReference>
<name>M7NY67_9GAMM</name>
<dbReference type="eggNOG" id="COG1683">
    <property type="taxonomic scope" value="Bacteria"/>
</dbReference>
<protein>
    <recommendedName>
        <fullName evidence="1">DUF1722 domain-containing protein</fullName>
    </recommendedName>
</protein>
<feature type="domain" description="DUF1722" evidence="1">
    <location>
        <begin position="190"/>
        <end position="306"/>
    </location>
</feature>
<comment type="caution">
    <text evidence="2">The sequence shown here is derived from an EMBL/GenBank/DDBJ whole genome shotgun (WGS) entry which is preliminary data.</text>
</comment>
<dbReference type="PANTHER" id="PTHR30087">
    <property type="entry name" value="INNER MEMBRANE PROTEIN"/>
    <property type="match status" value="1"/>
</dbReference>
<proteinExistence type="predicted"/>
<evidence type="ECO:0000259" key="1">
    <source>
        <dbReference type="Pfam" id="PF08349"/>
    </source>
</evidence>
<dbReference type="EMBL" id="APHR01000015">
    <property type="protein sequence ID" value="EMR13748.1"/>
    <property type="molecule type" value="Genomic_DNA"/>
</dbReference>
<reference evidence="2 3" key="1">
    <citation type="journal article" date="2013" name="Genome Announc.">
        <title>Draft Genome Sequence of Methylophaga lonarensis MPLT, a Haloalkaliphilic (Non-Methane-Utilizing) Methylotroph.</title>
        <authorList>
            <person name="Shetty S.A."/>
            <person name="Marathe N.P."/>
            <person name="Munot H."/>
            <person name="Antony C.P."/>
            <person name="Dhotre D.P."/>
            <person name="Murrell J.C."/>
            <person name="Shouche Y.S."/>
        </authorList>
    </citation>
    <scope>NUCLEOTIDE SEQUENCE [LARGE SCALE GENOMIC DNA]</scope>
    <source>
        <strain evidence="2 3">MPL</strain>
    </source>
</reference>
<keyword evidence="3" id="KW-1185">Reference proteome</keyword>
<dbReference type="STRING" id="1286106.MPL1_03503"/>
<sequence length="315" mass="35363">MAKIKVGISSCLLGQQVRFDGGHKHLRLCTDSLARYFDFVAECPEVGIGMGIPRKPIRLVGDVDSPRAVAVHDASIEYTDALRDYGRQKAAQHQDLCGYIFMKNSPSCGVYRVKVYQESGYPDPAGGRGIYAEAFIKAHPLLPVEESGRLSDPLLRENFITRVFAYHNWQQLQKGGMTHHKLVEFHASYKYCLMAHSPADYAALGRMVAQAGKHEINLIGARYFSSLMASLSKLASRKTHANVLMHLQGYLKKNLSPAEKHELADIIDQYRRALLPLIVPVTLLKHHFNNHPNPYIEKQAYLQPYPGDLGLRNVI</sequence>
<dbReference type="InterPro" id="IPR007553">
    <property type="entry name" value="2-thiour_desulf"/>
</dbReference>
<accession>M7NY67</accession>
<dbReference type="InterPro" id="IPR017087">
    <property type="entry name" value="UCP037004"/>
</dbReference>
<dbReference type="AlphaFoldDB" id="M7NY67"/>
<dbReference type="Pfam" id="PF04463">
    <property type="entry name" value="2-thiour_desulf"/>
    <property type="match status" value="1"/>
</dbReference>
<organism evidence="2 3">
    <name type="scientific">Methylophaga lonarensis MPL</name>
    <dbReference type="NCBI Taxonomy" id="1286106"/>
    <lineage>
        <taxon>Bacteria</taxon>
        <taxon>Pseudomonadati</taxon>
        <taxon>Pseudomonadota</taxon>
        <taxon>Gammaproteobacteria</taxon>
        <taxon>Thiotrichales</taxon>
        <taxon>Piscirickettsiaceae</taxon>
        <taxon>Methylophaga</taxon>
    </lineage>
</organism>
<dbReference type="Proteomes" id="UP000012019">
    <property type="component" value="Unassembled WGS sequence"/>
</dbReference>
<dbReference type="PATRIC" id="fig|1286106.3.peg.700"/>
<evidence type="ECO:0000313" key="3">
    <source>
        <dbReference type="Proteomes" id="UP000012019"/>
    </source>
</evidence>
<dbReference type="PANTHER" id="PTHR30087:SF0">
    <property type="entry name" value="INNER MEMBRANE PROTEIN"/>
    <property type="match status" value="1"/>
</dbReference>
<gene>
    <name evidence="2" type="ORF">MPL1_03503</name>
</gene>
<dbReference type="Pfam" id="PF08349">
    <property type="entry name" value="DUF1722"/>
    <property type="match status" value="1"/>
</dbReference>
<dbReference type="eggNOG" id="COG3272">
    <property type="taxonomic scope" value="Bacteria"/>
</dbReference>
<dbReference type="InterPro" id="IPR013560">
    <property type="entry name" value="DUF1722"/>
</dbReference>